<dbReference type="RefSeq" id="WP_078633015.1">
    <property type="nucleotide sequence ID" value="NZ_CM007717.1"/>
</dbReference>
<protein>
    <submittedName>
        <fullName evidence="3">Uncharacterized protein</fullName>
    </submittedName>
</protein>
<proteinExistence type="predicted"/>
<reference evidence="2 4" key="1">
    <citation type="submission" date="2015-07" db="EMBL/GenBank/DDBJ databases">
        <title>Draft Genome Sequence of Streptomyces antibioticus, IMRU 3720 reveals insights in the evolution of actinomycin biosynthetic gene clusters in Streptomyces.</title>
        <authorList>
            <person name="Crnovcic I."/>
            <person name="Ruckert C."/>
            <person name="Kalinowksi J."/>
            <person name="Keller U."/>
        </authorList>
    </citation>
    <scope>NUCLEOTIDE SEQUENCE [LARGE SCALE GENOMIC DNA]</scope>
    <source>
        <strain evidence="2 4">DSM 41481</strain>
    </source>
</reference>
<evidence type="ECO:0000256" key="1">
    <source>
        <dbReference type="SAM" id="MobiDB-lite"/>
    </source>
</evidence>
<keyword evidence="4" id="KW-1185">Reference proteome</keyword>
<feature type="region of interest" description="Disordered" evidence="1">
    <location>
        <begin position="309"/>
        <end position="333"/>
    </location>
</feature>
<dbReference type="EMBL" id="CP050692">
    <property type="protein sequence ID" value="QIT43708.1"/>
    <property type="molecule type" value="Genomic_DNA"/>
</dbReference>
<dbReference type="Pfam" id="PF19459">
    <property type="entry name" value="DUF5996"/>
    <property type="match status" value="1"/>
</dbReference>
<evidence type="ECO:0000313" key="4">
    <source>
        <dbReference type="Proteomes" id="UP000190306"/>
    </source>
</evidence>
<gene>
    <name evidence="2" type="ORF">AFM16_09215</name>
    <name evidence="3" type="ORF">HCX60_09355</name>
</gene>
<dbReference type="Proteomes" id="UP000190306">
    <property type="component" value="Chromosome"/>
</dbReference>
<dbReference type="AlphaFoldDB" id="A0AAE6Y638"/>
<name>A0AAE6Y638_STRAT</name>
<organism evidence="3 5">
    <name type="scientific">Streptomyces antibioticus</name>
    <dbReference type="NCBI Taxonomy" id="1890"/>
    <lineage>
        <taxon>Bacteria</taxon>
        <taxon>Bacillati</taxon>
        <taxon>Actinomycetota</taxon>
        <taxon>Actinomycetes</taxon>
        <taxon>Kitasatosporales</taxon>
        <taxon>Streptomycetaceae</taxon>
        <taxon>Streptomyces</taxon>
    </lineage>
</organism>
<sequence length="333" mass="36508">MSQHGTAPPAMAYEDLAPMVDYVNRVVQVAGKYTLDEPFEVGWGNIVLDVTPRGLCTRTLRREGVTFRVHYRLLDGDVVIETDSGSRTLPLAHDSVASFYGAFCRAAGEFGIRPPHTSLICEIPGAPANLEGDSAARTWDAGTARLMWTALDLAAGGLEAWQAPFLGHRPRVGVMWGGFDLSATRWREQPTVPEPNRPPFQQNAQLHAYVSVGFSFGDAQAPHTGMYAYIWPQPDGLANRSWGVKGAAWHPDAGLVRLPWSALRETPDPRQAIVAFGDAVYDAAVETAGWPPGLVGPRVDGWYMSTTPSDVVQHREREHAEQRRRDQQGDGRG</sequence>
<evidence type="ECO:0000313" key="2">
    <source>
        <dbReference type="EMBL" id="OOQ53916.1"/>
    </source>
</evidence>
<feature type="compositionally biased region" description="Basic and acidic residues" evidence="1">
    <location>
        <begin position="312"/>
        <end position="333"/>
    </location>
</feature>
<dbReference type="Proteomes" id="UP000502504">
    <property type="component" value="Chromosome"/>
</dbReference>
<evidence type="ECO:0000313" key="3">
    <source>
        <dbReference type="EMBL" id="QIT43708.1"/>
    </source>
</evidence>
<dbReference type="EMBL" id="LHQL01000006">
    <property type="protein sequence ID" value="OOQ53916.1"/>
    <property type="molecule type" value="Genomic_DNA"/>
</dbReference>
<accession>A0AAE6Y638</accession>
<reference evidence="3 5" key="2">
    <citation type="submission" date="2020-03" db="EMBL/GenBank/DDBJ databases">
        <title>Is there a link between lipid content and antibiotic production in Streptomyces?</title>
        <authorList>
            <person name="David M."/>
            <person name="Lejeune C."/>
            <person name="Abreu S."/>
            <person name="Thibessard A."/>
            <person name="Leblond P."/>
            <person name="Chaminade P."/>
            <person name="Virolle M.-J."/>
        </authorList>
    </citation>
    <scope>NUCLEOTIDE SEQUENCE [LARGE SCALE GENOMIC DNA]</scope>
    <source>
        <strain evidence="3 5">DSM 41481</strain>
    </source>
</reference>
<dbReference type="InterPro" id="IPR046038">
    <property type="entry name" value="DUF5996"/>
</dbReference>
<evidence type="ECO:0000313" key="5">
    <source>
        <dbReference type="Proteomes" id="UP000502504"/>
    </source>
</evidence>